<evidence type="ECO:0000256" key="4">
    <source>
        <dbReference type="ARBA" id="ARBA00022670"/>
    </source>
</evidence>
<dbReference type="EMBL" id="CP010975">
    <property type="protein sequence ID" value="AKE51549.1"/>
    <property type="molecule type" value="Genomic_DNA"/>
</dbReference>
<dbReference type="KEGG" id="kge:TQ33_0568"/>
<dbReference type="STRING" id="914150.TQ33_0568"/>
<comment type="similarity">
    <text evidence="2">Belongs to the peptidase S51 family.</text>
</comment>
<name>A0A0F6TPL7_9GAMM</name>
<dbReference type="SUPFAM" id="SSF52317">
    <property type="entry name" value="Class I glutamine amidotransferase-like"/>
    <property type="match status" value="1"/>
</dbReference>
<comment type="catalytic activity">
    <reaction evidence="8">
        <text>Dipeptidase E catalyzes the hydrolysis of dipeptides Asp-|-Xaa. It does not act on peptides with N-terminal Glu, Asn or Gln, nor does it cleave isoaspartyl peptides.</text>
        <dbReference type="EC" id="3.4.13.21"/>
    </reaction>
</comment>
<dbReference type="HOGENOM" id="CLU_071689_0_0_6"/>
<evidence type="ECO:0000256" key="10">
    <source>
        <dbReference type="ARBA" id="ARBA00075877"/>
    </source>
</evidence>
<dbReference type="NCBIfam" id="NF003642">
    <property type="entry name" value="PRK05282.1"/>
    <property type="match status" value="1"/>
</dbReference>
<evidence type="ECO:0000256" key="8">
    <source>
        <dbReference type="ARBA" id="ARBA00050239"/>
    </source>
</evidence>
<dbReference type="Proteomes" id="UP000034071">
    <property type="component" value="Chromosome"/>
</dbReference>
<evidence type="ECO:0000256" key="3">
    <source>
        <dbReference type="ARBA" id="ARBA00022490"/>
    </source>
</evidence>
<organism evidence="11 12">
    <name type="scientific">Kangiella geojedonensis</name>
    <dbReference type="NCBI Taxonomy" id="914150"/>
    <lineage>
        <taxon>Bacteria</taxon>
        <taxon>Pseudomonadati</taxon>
        <taxon>Pseudomonadota</taxon>
        <taxon>Gammaproteobacteria</taxon>
        <taxon>Kangiellales</taxon>
        <taxon>Kangiellaceae</taxon>
        <taxon>Kangiella</taxon>
    </lineage>
</organism>
<sequence>MTVEKLSPKNLLLLSSSREGQTAYLEHALPMIDSFLDSNIKQVLFIPYAGFAMGYDAYEEKVNQPFQTIGKEVVSIHRFDDPVKAVQEADAIAIGGGNTFHLLKALYDNELIDAIRKRVDEGMPYMGWSAGSNVAGLTICTTNDMPIVEPRSFNALALVNFQINPHYTDYQPPNHNGETRAERLFEYVRANPHRYVVGTREGTALQLKDNRLTLIGNKPGLVFRDGEKIRPIKCNTDISWLL</sequence>
<keyword evidence="7" id="KW-0224">Dipeptidase</keyword>
<evidence type="ECO:0000256" key="7">
    <source>
        <dbReference type="ARBA" id="ARBA00022997"/>
    </source>
</evidence>
<keyword evidence="6" id="KW-0720">Serine protease</keyword>
<evidence type="ECO:0000313" key="12">
    <source>
        <dbReference type="Proteomes" id="UP000034071"/>
    </source>
</evidence>
<evidence type="ECO:0000256" key="9">
    <source>
        <dbReference type="ARBA" id="ARBA00066675"/>
    </source>
</evidence>
<dbReference type="CDD" id="cd03146">
    <property type="entry name" value="GAT1_Peptidase_E"/>
    <property type="match status" value="1"/>
</dbReference>
<evidence type="ECO:0000256" key="5">
    <source>
        <dbReference type="ARBA" id="ARBA00022801"/>
    </source>
</evidence>
<dbReference type="RefSeq" id="WP_046560724.1">
    <property type="nucleotide sequence ID" value="NZ_CP010975.1"/>
</dbReference>
<keyword evidence="12" id="KW-1185">Reference proteome</keyword>
<keyword evidence="4" id="KW-0645">Protease</keyword>
<dbReference type="OrthoDB" id="3373764at2"/>
<dbReference type="Pfam" id="PF03575">
    <property type="entry name" value="Peptidase_S51"/>
    <property type="match status" value="1"/>
</dbReference>
<keyword evidence="5" id="KW-0378">Hydrolase</keyword>
<dbReference type="FunFam" id="3.40.50.880:FF:000007">
    <property type="entry name" value="Peptidase E"/>
    <property type="match status" value="1"/>
</dbReference>
<evidence type="ECO:0000256" key="1">
    <source>
        <dbReference type="ARBA" id="ARBA00004496"/>
    </source>
</evidence>
<reference evidence="11 12" key="1">
    <citation type="submission" date="2015-02" db="EMBL/GenBank/DDBJ databases">
        <title>Complete genome sequence of Kangiella geojedonensis strain YCS-5T.</title>
        <authorList>
            <person name="Kim K.M."/>
        </authorList>
    </citation>
    <scope>NUCLEOTIDE SEQUENCE [LARGE SCALE GENOMIC DNA]</scope>
    <source>
        <strain evidence="11 12">YCS-5</strain>
    </source>
</reference>
<dbReference type="InterPro" id="IPR029062">
    <property type="entry name" value="Class_I_gatase-like"/>
</dbReference>
<dbReference type="GO" id="GO:0006508">
    <property type="term" value="P:proteolysis"/>
    <property type="evidence" value="ECO:0007669"/>
    <property type="project" value="UniProtKB-KW"/>
</dbReference>
<gene>
    <name evidence="11" type="ORF">TQ33_0568</name>
</gene>
<comment type="subcellular location">
    <subcellularLocation>
        <location evidence="1">Cytoplasm</location>
    </subcellularLocation>
</comment>
<dbReference type="PANTHER" id="PTHR20842:SF0">
    <property type="entry name" value="ALPHA-ASPARTYL DIPEPTIDASE"/>
    <property type="match status" value="1"/>
</dbReference>
<dbReference type="AlphaFoldDB" id="A0A0F6TPL7"/>
<dbReference type="PANTHER" id="PTHR20842">
    <property type="entry name" value="PROTEASE S51 ALPHA-ASPARTYL DIPEPTIDASE"/>
    <property type="match status" value="1"/>
</dbReference>
<evidence type="ECO:0000256" key="2">
    <source>
        <dbReference type="ARBA" id="ARBA00006534"/>
    </source>
</evidence>
<dbReference type="EC" id="3.4.13.21" evidence="9"/>
<dbReference type="PATRIC" id="fig|914150.5.peg.578"/>
<accession>A0A0F6TPL7</accession>
<dbReference type="GO" id="GO:0008236">
    <property type="term" value="F:serine-type peptidase activity"/>
    <property type="evidence" value="ECO:0007669"/>
    <property type="project" value="UniProtKB-KW"/>
</dbReference>
<evidence type="ECO:0000256" key="6">
    <source>
        <dbReference type="ARBA" id="ARBA00022825"/>
    </source>
</evidence>
<evidence type="ECO:0000313" key="11">
    <source>
        <dbReference type="EMBL" id="AKE51549.1"/>
    </source>
</evidence>
<dbReference type="GO" id="GO:0005737">
    <property type="term" value="C:cytoplasm"/>
    <property type="evidence" value="ECO:0007669"/>
    <property type="project" value="UniProtKB-SubCell"/>
</dbReference>
<proteinExistence type="inferred from homology"/>
<protein>
    <recommendedName>
        <fullName evidence="9">dipeptidase E</fullName>
        <ecNumber evidence="9">3.4.13.21</ecNumber>
    </recommendedName>
    <alternativeName>
        <fullName evidence="10">Asp-specific dipeptidase</fullName>
    </alternativeName>
</protein>
<dbReference type="InterPro" id="IPR005320">
    <property type="entry name" value="Peptidase_S51"/>
</dbReference>
<dbReference type="Gene3D" id="3.40.50.880">
    <property type="match status" value="1"/>
</dbReference>
<dbReference type="GO" id="GO:0016805">
    <property type="term" value="F:dipeptidase activity"/>
    <property type="evidence" value="ECO:0007669"/>
    <property type="project" value="UniProtKB-KW"/>
</dbReference>
<keyword evidence="3" id="KW-0963">Cytoplasm</keyword>